<protein>
    <submittedName>
        <fullName evidence="1">Uncharacterized protein</fullName>
    </submittedName>
</protein>
<evidence type="ECO:0000313" key="1">
    <source>
        <dbReference type="EMBL" id="CAJ1950212.1"/>
    </source>
</evidence>
<dbReference type="AlphaFoldDB" id="A0AA86SRB7"/>
<proteinExistence type="predicted"/>
<gene>
    <name evidence="1" type="ORF">AYBTSS11_LOCUS14134</name>
</gene>
<organism evidence="1 2">
    <name type="scientific">Sphenostylis stenocarpa</name>
    <dbReference type="NCBI Taxonomy" id="92480"/>
    <lineage>
        <taxon>Eukaryota</taxon>
        <taxon>Viridiplantae</taxon>
        <taxon>Streptophyta</taxon>
        <taxon>Embryophyta</taxon>
        <taxon>Tracheophyta</taxon>
        <taxon>Spermatophyta</taxon>
        <taxon>Magnoliopsida</taxon>
        <taxon>eudicotyledons</taxon>
        <taxon>Gunneridae</taxon>
        <taxon>Pentapetalae</taxon>
        <taxon>rosids</taxon>
        <taxon>fabids</taxon>
        <taxon>Fabales</taxon>
        <taxon>Fabaceae</taxon>
        <taxon>Papilionoideae</taxon>
        <taxon>50 kb inversion clade</taxon>
        <taxon>NPAAA clade</taxon>
        <taxon>indigoferoid/millettioid clade</taxon>
        <taxon>Phaseoleae</taxon>
        <taxon>Sphenostylis</taxon>
    </lineage>
</organism>
<reference evidence="1" key="1">
    <citation type="submission" date="2023-10" db="EMBL/GenBank/DDBJ databases">
        <authorList>
            <person name="Domelevo Entfellner J.-B."/>
        </authorList>
    </citation>
    <scope>NUCLEOTIDE SEQUENCE</scope>
</reference>
<dbReference type="Proteomes" id="UP001189624">
    <property type="component" value="Chromosome 4"/>
</dbReference>
<keyword evidence="2" id="KW-1185">Reference proteome</keyword>
<sequence length="108" mass="12148">MFPFLSLKLSVKHNRKHEAPPHRGTSAVVIVLLAESQLPIFLKIRERSWKARTVPVGKRLEREVGKLGLGQLAASNFLFCGVANVPFKFVGLPMGVNPWENLRHCNHL</sequence>
<dbReference type="Gramene" id="rna-AYBTSS11_LOCUS14134">
    <property type="protein sequence ID" value="CAJ1950212.1"/>
    <property type="gene ID" value="gene-AYBTSS11_LOCUS14134"/>
</dbReference>
<dbReference type="EMBL" id="OY731401">
    <property type="protein sequence ID" value="CAJ1950212.1"/>
    <property type="molecule type" value="Genomic_DNA"/>
</dbReference>
<name>A0AA86SRB7_9FABA</name>
<evidence type="ECO:0000313" key="2">
    <source>
        <dbReference type="Proteomes" id="UP001189624"/>
    </source>
</evidence>
<accession>A0AA86SRB7</accession>